<dbReference type="GO" id="GO:0008270">
    <property type="term" value="F:zinc ion binding"/>
    <property type="evidence" value="ECO:0007669"/>
    <property type="project" value="UniProtKB-KW"/>
</dbReference>
<accession>A0A4Z2DEQ7</accession>
<dbReference type="SUPFAM" id="SSF57667">
    <property type="entry name" value="beta-beta-alpha zinc fingers"/>
    <property type="match status" value="1"/>
</dbReference>
<reference evidence="11 12" key="1">
    <citation type="submission" date="2019-03" db="EMBL/GenBank/DDBJ databases">
        <title>An improved genome assembly of the fluke Schistosoma japonicum.</title>
        <authorList>
            <person name="Hu W."/>
            <person name="Luo F."/>
            <person name="Yin M."/>
            <person name="Mo X."/>
            <person name="Sun C."/>
            <person name="Wu Q."/>
            <person name="Zhu B."/>
            <person name="Xiang M."/>
            <person name="Wang J."/>
            <person name="Wang Y."/>
            <person name="Zhang T."/>
            <person name="Xu B."/>
            <person name="Zheng H."/>
            <person name="Feng Z."/>
        </authorList>
    </citation>
    <scope>NUCLEOTIDE SEQUENCE [LARGE SCALE GENOMIC DNA]</scope>
    <source>
        <strain evidence="11">HuSjv2</strain>
        <tissue evidence="11">Worms</tissue>
    </source>
</reference>
<proteinExistence type="predicted"/>
<dbReference type="GO" id="GO:0030182">
    <property type="term" value="P:neuron differentiation"/>
    <property type="evidence" value="ECO:0007669"/>
    <property type="project" value="TreeGrafter"/>
</dbReference>
<sequence length="326" mass="37090">MSEVCFHLKSNETMNVTEYTNQLQYNVETFDKSSWILSKLENEKFIKPTNLTMNTSSKSNVTMSNIQNNQRILSNSLKHLTQLSKTKIKSKSNEHLTSPINGVYIIPHKLTQNNTNNEVTESKQTIKLLAEIPNHIGEYTCQLCFHWFPDAFSLAEHPCSCMASLAYPCEICGKVFNCPANLASHQRWHKPRIINNNTCQMKTEKPKQPDNEIKTESGLKIAGKKLRNSAGSVERSKNSVSCSPKQNLSLSVELDQRQQQLSSVICPEYINHVFKTSKHYRISSDEKMDDAQTFQAAQNILSDKQINHTNKHLDISDSQHTTCLND</sequence>
<dbReference type="GO" id="GO:0001227">
    <property type="term" value="F:DNA-binding transcription repressor activity, RNA polymerase II-specific"/>
    <property type="evidence" value="ECO:0007669"/>
    <property type="project" value="TreeGrafter"/>
</dbReference>
<dbReference type="InterPro" id="IPR013087">
    <property type="entry name" value="Znf_C2H2_type"/>
</dbReference>
<evidence type="ECO:0000256" key="7">
    <source>
        <dbReference type="ARBA" id="ARBA00023163"/>
    </source>
</evidence>
<keyword evidence="12" id="KW-1185">Reference proteome</keyword>
<keyword evidence="7" id="KW-0804">Transcription</keyword>
<dbReference type="PANTHER" id="PTHR15065:SF4">
    <property type="entry name" value="LD18634P"/>
    <property type="match status" value="1"/>
</dbReference>
<evidence type="ECO:0000256" key="8">
    <source>
        <dbReference type="ARBA" id="ARBA00023242"/>
    </source>
</evidence>
<dbReference type="STRING" id="6182.A0A4Z2DEQ7"/>
<dbReference type="GO" id="GO:0000978">
    <property type="term" value="F:RNA polymerase II cis-regulatory region sequence-specific DNA binding"/>
    <property type="evidence" value="ECO:0007669"/>
    <property type="project" value="TreeGrafter"/>
</dbReference>
<evidence type="ECO:0000256" key="6">
    <source>
        <dbReference type="ARBA" id="ARBA00023015"/>
    </source>
</evidence>
<dbReference type="InterPro" id="IPR036236">
    <property type="entry name" value="Znf_C2H2_sf"/>
</dbReference>
<name>A0A4Z2DEQ7_SCHJA</name>
<evidence type="ECO:0000256" key="4">
    <source>
        <dbReference type="ARBA" id="ARBA00022771"/>
    </source>
</evidence>
<dbReference type="GO" id="GO:0010564">
    <property type="term" value="P:regulation of cell cycle process"/>
    <property type="evidence" value="ECO:0007669"/>
    <property type="project" value="TreeGrafter"/>
</dbReference>
<dbReference type="GO" id="GO:0005634">
    <property type="term" value="C:nucleus"/>
    <property type="evidence" value="ECO:0007669"/>
    <property type="project" value="UniProtKB-SubCell"/>
</dbReference>
<dbReference type="PROSITE" id="PS00028">
    <property type="entry name" value="ZINC_FINGER_C2H2_1"/>
    <property type="match status" value="1"/>
</dbReference>
<dbReference type="PROSITE" id="PS50157">
    <property type="entry name" value="ZINC_FINGER_C2H2_2"/>
    <property type="match status" value="1"/>
</dbReference>
<dbReference type="EMBL" id="SKCS01000160">
    <property type="protein sequence ID" value="TNN14939.1"/>
    <property type="molecule type" value="Genomic_DNA"/>
</dbReference>
<evidence type="ECO:0000313" key="12">
    <source>
        <dbReference type="Proteomes" id="UP000311919"/>
    </source>
</evidence>
<dbReference type="AlphaFoldDB" id="A0A4Z2DEQ7"/>
<evidence type="ECO:0000256" key="9">
    <source>
        <dbReference type="PROSITE-ProRule" id="PRU00042"/>
    </source>
</evidence>
<dbReference type="Proteomes" id="UP000311919">
    <property type="component" value="Unassembled WGS sequence"/>
</dbReference>
<dbReference type="Pfam" id="PF12874">
    <property type="entry name" value="zf-met"/>
    <property type="match status" value="1"/>
</dbReference>
<evidence type="ECO:0000256" key="3">
    <source>
        <dbReference type="ARBA" id="ARBA00022737"/>
    </source>
</evidence>
<dbReference type="OrthoDB" id="8953942at2759"/>
<evidence type="ECO:0000256" key="5">
    <source>
        <dbReference type="ARBA" id="ARBA00022833"/>
    </source>
</evidence>
<keyword evidence="5" id="KW-0862">Zinc</keyword>
<keyword evidence="3" id="KW-0677">Repeat</keyword>
<comment type="caution">
    <text evidence="11">The sequence shown here is derived from an EMBL/GenBank/DDBJ whole genome shotgun (WGS) entry which is preliminary data.</text>
</comment>
<evidence type="ECO:0000256" key="1">
    <source>
        <dbReference type="ARBA" id="ARBA00004123"/>
    </source>
</evidence>
<dbReference type="Gene3D" id="3.30.160.60">
    <property type="entry name" value="Classic Zinc Finger"/>
    <property type="match status" value="1"/>
</dbReference>
<evidence type="ECO:0000313" key="11">
    <source>
        <dbReference type="EMBL" id="TNN14939.1"/>
    </source>
</evidence>
<dbReference type="GO" id="GO:0017053">
    <property type="term" value="C:transcription repressor complex"/>
    <property type="evidence" value="ECO:0007669"/>
    <property type="project" value="TreeGrafter"/>
</dbReference>
<dbReference type="FunFam" id="3.30.160.60:FF:001896">
    <property type="entry name" value="insulinoma-associated protein 1b"/>
    <property type="match status" value="1"/>
</dbReference>
<comment type="subcellular location">
    <subcellularLocation>
        <location evidence="1">Nucleus</location>
    </subcellularLocation>
</comment>
<evidence type="ECO:0000256" key="2">
    <source>
        <dbReference type="ARBA" id="ARBA00022723"/>
    </source>
</evidence>
<keyword evidence="4 9" id="KW-0863">Zinc-finger</keyword>
<organism evidence="11 12">
    <name type="scientific">Schistosoma japonicum</name>
    <name type="common">Blood fluke</name>
    <dbReference type="NCBI Taxonomy" id="6182"/>
    <lineage>
        <taxon>Eukaryota</taxon>
        <taxon>Metazoa</taxon>
        <taxon>Spiralia</taxon>
        <taxon>Lophotrochozoa</taxon>
        <taxon>Platyhelminthes</taxon>
        <taxon>Trematoda</taxon>
        <taxon>Digenea</taxon>
        <taxon>Strigeidida</taxon>
        <taxon>Schistosomatoidea</taxon>
        <taxon>Schistosomatidae</taxon>
        <taxon>Schistosoma</taxon>
    </lineage>
</organism>
<feature type="domain" description="C2H2-type" evidence="10">
    <location>
        <begin position="167"/>
        <end position="189"/>
    </location>
</feature>
<keyword evidence="8" id="KW-0539">Nucleus</keyword>
<keyword evidence="2" id="KW-0479">Metal-binding</keyword>
<gene>
    <name evidence="11" type="ORF">EWB00_001743</name>
</gene>
<evidence type="ECO:0000259" key="10">
    <source>
        <dbReference type="PROSITE" id="PS50157"/>
    </source>
</evidence>
<dbReference type="InterPro" id="IPR042972">
    <property type="entry name" value="INSM1/2"/>
</dbReference>
<dbReference type="PANTHER" id="PTHR15065">
    <property type="entry name" value="INSULINOMA-ASSOCIATED 1"/>
    <property type="match status" value="1"/>
</dbReference>
<keyword evidence="6" id="KW-0805">Transcription regulation</keyword>
<protein>
    <submittedName>
        <fullName evidence="11">Insulinoma-associated protein</fullName>
    </submittedName>
</protein>